<dbReference type="PANTHER" id="PTHR22842:SF3">
    <property type="entry name" value="WD REPEAT DOMAIN-CONTAINING PROTEIN 83"/>
    <property type="match status" value="1"/>
</dbReference>
<keyword evidence="9" id="KW-1185">Reference proteome</keyword>
<evidence type="ECO:0000313" key="9">
    <source>
        <dbReference type="Proteomes" id="UP001530315"/>
    </source>
</evidence>
<proteinExistence type="inferred from homology"/>
<feature type="repeat" description="WD" evidence="6">
    <location>
        <begin position="23"/>
        <end position="45"/>
    </location>
</feature>
<dbReference type="SUPFAM" id="SSF50978">
    <property type="entry name" value="WD40 repeat-like"/>
    <property type="match status" value="1"/>
</dbReference>
<accession>A0ABD3N7T9</accession>
<evidence type="ECO:0000256" key="6">
    <source>
        <dbReference type="PROSITE-ProRule" id="PRU00221"/>
    </source>
</evidence>
<dbReference type="PRINTS" id="PR00320">
    <property type="entry name" value="GPROTEINBRPT"/>
</dbReference>
<evidence type="ECO:0000256" key="7">
    <source>
        <dbReference type="SAM" id="MobiDB-lite"/>
    </source>
</evidence>
<organism evidence="8 9">
    <name type="scientific">Stephanodiscus triporus</name>
    <dbReference type="NCBI Taxonomy" id="2934178"/>
    <lineage>
        <taxon>Eukaryota</taxon>
        <taxon>Sar</taxon>
        <taxon>Stramenopiles</taxon>
        <taxon>Ochrophyta</taxon>
        <taxon>Bacillariophyta</taxon>
        <taxon>Coscinodiscophyceae</taxon>
        <taxon>Thalassiosirophycidae</taxon>
        <taxon>Stephanodiscales</taxon>
        <taxon>Stephanodiscaceae</taxon>
        <taxon>Stephanodiscus</taxon>
    </lineage>
</organism>
<feature type="repeat" description="WD" evidence="6">
    <location>
        <begin position="158"/>
        <end position="180"/>
    </location>
</feature>
<dbReference type="InterPro" id="IPR015943">
    <property type="entry name" value="WD40/YVTN_repeat-like_dom_sf"/>
</dbReference>
<dbReference type="GO" id="GO:0005737">
    <property type="term" value="C:cytoplasm"/>
    <property type="evidence" value="ECO:0007669"/>
    <property type="project" value="UniProtKB-SubCell"/>
</dbReference>
<name>A0ABD3N7T9_9STRA</name>
<sequence length="390" mass="41672">MDGRPSLPVAELRGHGDGPIHIIRFTADGKYCITGANDRTVRLWNPTRADPACGRGRDRDTQSSSSSWGRLPSALPMQTYADGHMHPVHSVATNRSSTVLLSASDRTLLATDLITAQAIRKWWGHAARIEYVTCLGGGNDNDDSCGGGVGGGAGEGIYASASYDSTVRLWDARSRSQEPLMILDEAKDAVTCVAASRGRNEAQIATSSVDGKMRTYDLRTARLVTEDVSHPITSFSMSNDGASVAASCLDGIVRLWGRGAGDDRRRKGVFQKLHSSHVSNNYKVECAFTSDDEYVISGSECGAVAVYSVDFDSMDADGDFGGGAGRSKALARAKARVKERGTTLRGHKGPTCSVAACPQSSRPWLILSASYDGTAVVWASREQHDCCFDP</sequence>
<evidence type="ECO:0000256" key="2">
    <source>
        <dbReference type="ARBA" id="ARBA00022490"/>
    </source>
</evidence>
<protein>
    <submittedName>
        <fullName evidence="8">Uncharacterized protein</fullName>
    </submittedName>
</protein>
<keyword evidence="2" id="KW-0963">Cytoplasm</keyword>
<dbReference type="EMBL" id="JALLAZ020001586">
    <property type="protein sequence ID" value="KAL3772134.1"/>
    <property type="molecule type" value="Genomic_DNA"/>
</dbReference>
<dbReference type="PROSITE" id="PS50082">
    <property type="entry name" value="WD_REPEATS_2"/>
    <property type="match status" value="2"/>
</dbReference>
<comment type="similarity">
    <text evidence="5">Belongs to the WD repeat MORG1 family.</text>
</comment>
<dbReference type="Pfam" id="PF00400">
    <property type="entry name" value="WD40"/>
    <property type="match status" value="5"/>
</dbReference>
<comment type="caution">
    <text evidence="8">The sequence shown here is derived from an EMBL/GenBank/DDBJ whole genome shotgun (WGS) entry which is preliminary data.</text>
</comment>
<dbReference type="PANTHER" id="PTHR22842">
    <property type="entry name" value="WD40 REPEAT PROTEIN"/>
    <property type="match status" value="1"/>
</dbReference>
<evidence type="ECO:0000256" key="3">
    <source>
        <dbReference type="ARBA" id="ARBA00022574"/>
    </source>
</evidence>
<dbReference type="SMART" id="SM00320">
    <property type="entry name" value="WD40"/>
    <property type="match status" value="7"/>
</dbReference>
<dbReference type="InterPro" id="IPR051980">
    <property type="entry name" value="WD_repeat_MORG1"/>
</dbReference>
<dbReference type="InterPro" id="IPR001680">
    <property type="entry name" value="WD40_rpt"/>
</dbReference>
<dbReference type="Gene3D" id="2.130.10.10">
    <property type="entry name" value="YVTN repeat-like/Quinoprotein amine dehydrogenase"/>
    <property type="match status" value="2"/>
</dbReference>
<evidence type="ECO:0000313" key="8">
    <source>
        <dbReference type="EMBL" id="KAL3772134.1"/>
    </source>
</evidence>
<evidence type="ECO:0000256" key="5">
    <source>
        <dbReference type="ARBA" id="ARBA00038145"/>
    </source>
</evidence>
<keyword evidence="3 6" id="KW-0853">WD repeat</keyword>
<gene>
    <name evidence="8" type="ORF">ACHAW5_000189</name>
</gene>
<reference evidence="8 9" key="1">
    <citation type="submission" date="2024-10" db="EMBL/GenBank/DDBJ databases">
        <title>Updated reference genomes for cyclostephanoid diatoms.</title>
        <authorList>
            <person name="Roberts W.R."/>
            <person name="Alverson A.J."/>
        </authorList>
    </citation>
    <scope>NUCLEOTIDE SEQUENCE [LARGE SCALE GENOMIC DNA]</scope>
    <source>
        <strain evidence="8 9">AJA276-08</strain>
    </source>
</reference>
<dbReference type="InterPro" id="IPR020472">
    <property type="entry name" value="WD40_PAC1"/>
</dbReference>
<dbReference type="InterPro" id="IPR036322">
    <property type="entry name" value="WD40_repeat_dom_sf"/>
</dbReference>
<comment type="subcellular location">
    <subcellularLocation>
        <location evidence="1">Cytoplasm</location>
    </subcellularLocation>
</comment>
<evidence type="ECO:0000256" key="1">
    <source>
        <dbReference type="ARBA" id="ARBA00004496"/>
    </source>
</evidence>
<keyword evidence="4" id="KW-0677">Repeat</keyword>
<dbReference type="Proteomes" id="UP001530315">
    <property type="component" value="Unassembled WGS sequence"/>
</dbReference>
<evidence type="ECO:0000256" key="4">
    <source>
        <dbReference type="ARBA" id="ARBA00022737"/>
    </source>
</evidence>
<feature type="region of interest" description="Disordered" evidence="7">
    <location>
        <begin position="46"/>
        <end position="72"/>
    </location>
</feature>
<dbReference type="AlphaFoldDB" id="A0ABD3N7T9"/>